<reference evidence="2 3" key="1">
    <citation type="submission" date="2014-04" db="EMBL/GenBank/DDBJ databases">
        <authorList>
            <consortium name="DOE Joint Genome Institute"/>
            <person name="Kuo A."/>
            <person name="Girlanda M."/>
            <person name="Perotto S."/>
            <person name="Kohler A."/>
            <person name="Nagy L.G."/>
            <person name="Floudas D."/>
            <person name="Copeland A."/>
            <person name="Barry K.W."/>
            <person name="Cichocki N."/>
            <person name="Veneault-Fourrey C."/>
            <person name="LaButti K."/>
            <person name="Lindquist E.A."/>
            <person name="Lipzen A."/>
            <person name="Lundell T."/>
            <person name="Morin E."/>
            <person name="Murat C."/>
            <person name="Sun H."/>
            <person name="Tunlid A."/>
            <person name="Henrissat B."/>
            <person name="Grigoriev I.V."/>
            <person name="Hibbett D.S."/>
            <person name="Martin F."/>
            <person name="Nordberg H.P."/>
            <person name="Cantor M.N."/>
            <person name="Hua S.X."/>
        </authorList>
    </citation>
    <scope>NUCLEOTIDE SEQUENCE [LARGE SCALE GENOMIC DNA]</scope>
    <source>
        <strain evidence="2 3">MUT 4182</strain>
    </source>
</reference>
<proteinExistence type="predicted"/>
<protein>
    <submittedName>
        <fullName evidence="2">Uncharacterized protein</fullName>
    </submittedName>
</protein>
<dbReference type="Proteomes" id="UP000054248">
    <property type="component" value="Unassembled WGS sequence"/>
</dbReference>
<dbReference type="EMBL" id="KN822999">
    <property type="protein sequence ID" value="KIO28108.1"/>
    <property type="molecule type" value="Genomic_DNA"/>
</dbReference>
<dbReference type="HOGENOM" id="CLU_837274_0_0_1"/>
<gene>
    <name evidence="2" type="ORF">M407DRAFT_231385</name>
</gene>
<accession>A0A0C3L2Y5</accession>
<dbReference type="AlphaFoldDB" id="A0A0C3L2Y5"/>
<evidence type="ECO:0000313" key="3">
    <source>
        <dbReference type="Proteomes" id="UP000054248"/>
    </source>
</evidence>
<keyword evidence="3" id="KW-1185">Reference proteome</keyword>
<evidence type="ECO:0000256" key="1">
    <source>
        <dbReference type="SAM" id="MobiDB-lite"/>
    </source>
</evidence>
<organism evidence="2 3">
    <name type="scientific">Tulasnella calospora MUT 4182</name>
    <dbReference type="NCBI Taxonomy" id="1051891"/>
    <lineage>
        <taxon>Eukaryota</taxon>
        <taxon>Fungi</taxon>
        <taxon>Dikarya</taxon>
        <taxon>Basidiomycota</taxon>
        <taxon>Agaricomycotina</taxon>
        <taxon>Agaricomycetes</taxon>
        <taxon>Cantharellales</taxon>
        <taxon>Tulasnellaceae</taxon>
        <taxon>Tulasnella</taxon>
    </lineage>
</organism>
<feature type="region of interest" description="Disordered" evidence="1">
    <location>
        <begin position="233"/>
        <end position="255"/>
    </location>
</feature>
<reference evidence="3" key="2">
    <citation type="submission" date="2015-01" db="EMBL/GenBank/DDBJ databases">
        <title>Evolutionary Origins and Diversification of the Mycorrhizal Mutualists.</title>
        <authorList>
            <consortium name="DOE Joint Genome Institute"/>
            <consortium name="Mycorrhizal Genomics Consortium"/>
            <person name="Kohler A."/>
            <person name="Kuo A."/>
            <person name="Nagy L.G."/>
            <person name="Floudas D."/>
            <person name="Copeland A."/>
            <person name="Barry K.W."/>
            <person name="Cichocki N."/>
            <person name="Veneault-Fourrey C."/>
            <person name="LaButti K."/>
            <person name="Lindquist E.A."/>
            <person name="Lipzen A."/>
            <person name="Lundell T."/>
            <person name="Morin E."/>
            <person name="Murat C."/>
            <person name="Riley R."/>
            <person name="Ohm R."/>
            <person name="Sun H."/>
            <person name="Tunlid A."/>
            <person name="Henrissat B."/>
            <person name="Grigoriev I.V."/>
            <person name="Hibbett D.S."/>
            <person name="Martin F."/>
        </authorList>
    </citation>
    <scope>NUCLEOTIDE SEQUENCE [LARGE SCALE GENOMIC DNA]</scope>
    <source>
        <strain evidence="3">MUT 4182</strain>
    </source>
</reference>
<sequence>MVVTPKESIRYWNCGGVARLASTASRAHPRIARGYLIPSYGISDLRRVVALQCWERWKWSEERLRDGEENLNSRNSPSTLESLTECAVKVIMGVREFFATDEGNVSNTKRQGSWLVAFECDTGRGEARVEDGAVRKALAKWPYSDGTGDSGDGPCRSNKSVDRAISLHPPTYMRSSKLHLRSSTPLASWLPIPSLSTGVAATLVLLHEVPFMECDWFVLLQGRLLAKLDEPRKTSGGGVPVPLPPVGSIPRAGHSETTSSWTSRVVFKGSISDFSEDFVGRDGAPKGCCKLGALVPELVANSYGGAEEGSAQLQVAGSLVGGGFQAQSSDVP</sequence>
<name>A0A0C3L2Y5_9AGAM</name>
<evidence type="ECO:0000313" key="2">
    <source>
        <dbReference type="EMBL" id="KIO28108.1"/>
    </source>
</evidence>